<proteinExistence type="predicted"/>
<evidence type="ECO:0000313" key="3">
    <source>
        <dbReference type="Proteomes" id="UP000324222"/>
    </source>
</evidence>
<gene>
    <name evidence="2" type="ORF">E2C01_097441</name>
</gene>
<name>A0A5B7K0F7_PORTR</name>
<organism evidence="2 3">
    <name type="scientific">Portunus trituberculatus</name>
    <name type="common">Swimming crab</name>
    <name type="synonym">Neptunus trituberculatus</name>
    <dbReference type="NCBI Taxonomy" id="210409"/>
    <lineage>
        <taxon>Eukaryota</taxon>
        <taxon>Metazoa</taxon>
        <taxon>Ecdysozoa</taxon>
        <taxon>Arthropoda</taxon>
        <taxon>Crustacea</taxon>
        <taxon>Multicrustacea</taxon>
        <taxon>Malacostraca</taxon>
        <taxon>Eumalacostraca</taxon>
        <taxon>Eucarida</taxon>
        <taxon>Decapoda</taxon>
        <taxon>Pleocyemata</taxon>
        <taxon>Brachyura</taxon>
        <taxon>Eubrachyura</taxon>
        <taxon>Portunoidea</taxon>
        <taxon>Portunidae</taxon>
        <taxon>Portuninae</taxon>
        <taxon>Portunus</taxon>
    </lineage>
</organism>
<protein>
    <submittedName>
        <fullName evidence="2">Uncharacterized protein</fullName>
    </submittedName>
</protein>
<keyword evidence="3" id="KW-1185">Reference proteome</keyword>
<evidence type="ECO:0000313" key="2">
    <source>
        <dbReference type="EMBL" id="MPD01893.1"/>
    </source>
</evidence>
<accession>A0A5B7K0F7</accession>
<reference evidence="2 3" key="1">
    <citation type="submission" date="2019-05" db="EMBL/GenBank/DDBJ databases">
        <title>Another draft genome of Portunus trituberculatus and its Hox gene families provides insights of decapod evolution.</title>
        <authorList>
            <person name="Jeong J.-H."/>
            <person name="Song I."/>
            <person name="Kim S."/>
            <person name="Choi T."/>
            <person name="Kim D."/>
            <person name="Ryu S."/>
            <person name="Kim W."/>
        </authorList>
    </citation>
    <scope>NUCLEOTIDE SEQUENCE [LARGE SCALE GENOMIC DNA]</scope>
    <source>
        <tissue evidence="2">Muscle</tissue>
    </source>
</reference>
<feature type="compositionally biased region" description="Low complexity" evidence="1">
    <location>
        <begin position="52"/>
        <end position="63"/>
    </location>
</feature>
<dbReference type="Proteomes" id="UP000324222">
    <property type="component" value="Unassembled WGS sequence"/>
</dbReference>
<dbReference type="EMBL" id="VSRR010129012">
    <property type="protein sequence ID" value="MPD01893.1"/>
    <property type="molecule type" value="Genomic_DNA"/>
</dbReference>
<evidence type="ECO:0000256" key="1">
    <source>
        <dbReference type="SAM" id="MobiDB-lite"/>
    </source>
</evidence>
<feature type="region of interest" description="Disordered" evidence="1">
    <location>
        <begin position="1"/>
        <end position="73"/>
    </location>
</feature>
<dbReference type="OrthoDB" id="6154712at2759"/>
<sequence>MLWRARRSNLPTRAMSERDLTRSNSLSGKSRGESVRGRYASAASPSSKRLPSSDMSRPSSAASTVDMSPEEYPTRDEFSYVDLDNMPCKDSYQFLQYHSLPMYSNCIMLHLVHF</sequence>
<dbReference type="AlphaFoldDB" id="A0A5B7K0F7"/>
<comment type="caution">
    <text evidence="2">The sequence shown here is derived from an EMBL/GenBank/DDBJ whole genome shotgun (WGS) entry which is preliminary data.</text>
</comment>